<evidence type="ECO:0000313" key="3">
    <source>
        <dbReference type="Proteomes" id="UP000747399"/>
    </source>
</evidence>
<evidence type="ECO:0008006" key="4">
    <source>
        <dbReference type="Google" id="ProtNLM"/>
    </source>
</evidence>
<evidence type="ECO:0000256" key="1">
    <source>
        <dbReference type="SAM" id="MobiDB-lite"/>
    </source>
</evidence>
<dbReference type="GO" id="GO:0005634">
    <property type="term" value="C:nucleus"/>
    <property type="evidence" value="ECO:0007669"/>
    <property type="project" value="TreeGrafter"/>
</dbReference>
<comment type="caution">
    <text evidence="2">The sequence shown here is derived from an EMBL/GenBank/DDBJ whole genome shotgun (WGS) entry which is preliminary data.</text>
</comment>
<dbReference type="AlphaFoldDB" id="A0A8J4EVJ1"/>
<dbReference type="SUPFAM" id="SSF51230">
    <property type="entry name" value="Single hybrid motif"/>
    <property type="match status" value="1"/>
</dbReference>
<protein>
    <recommendedName>
        <fullName evidence="4">Actin-binding transcription modulator</fullName>
    </recommendedName>
</protein>
<organism evidence="2 3">
    <name type="scientific">Volvox africanus</name>
    <dbReference type="NCBI Taxonomy" id="51714"/>
    <lineage>
        <taxon>Eukaryota</taxon>
        <taxon>Viridiplantae</taxon>
        <taxon>Chlorophyta</taxon>
        <taxon>core chlorophytes</taxon>
        <taxon>Chlorophyceae</taxon>
        <taxon>CS clade</taxon>
        <taxon>Chlamydomonadales</taxon>
        <taxon>Volvocaceae</taxon>
        <taxon>Volvox</taxon>
    </lineage>
</organism>
<evidence type="ECO:0000313" key="2">
    <source>
        <dbReference type="EMBL" id="GIL48470.1"/>
    </source>
</evidence>
<dbReference type="Proteomes" id="UP000747399">
    <property type="component" value="Unassembled WGS sequence"/>
</dbReference>
<gene>
    <name evidence="2" type="ORF">Vafri_4985</name>
</gene>
<feature type="compositionally biased region" description="Gly residues" evidence="1">
    <location>
        <begin position="165"/>
        <end position="177"/>
    </location>
</feature>
<name>A0A8J4EVJ1_9CHLO</name>
<reference evidence="2" key="1">
    <citation type="journal article" date="2021" name="Proc. Natl. Acad. Sci. U.S.A.">
        <title>Three genomes in the algal genus Volvox reveal the fate of a haploid sex-determining region after a transition to homothallism.</title>
        <authorList>
            <person name="Yamamoto K."/>
            <person name="Hamaji T."/>
            <person name="Kawai-Toyooka H."/>
            <person name="Matsuzaki R."/>
            <person name="Takahashi F."/>
            <person name="Nishimura Y."/>
            <person name="Kawachi M."/>
            <person name="Noguchi H."/>
            <person name="Minakuchi Y."/>
            <person name="Umen J.G."/>
            <person name="Toyoda A."/>
            <person name="Nozaki H."/>
        </authorList>
    </citation>
    <scope>NUCLEOTIDE SEQUENCE</scope>
    <source>
        <strain evidence="2">NIES-3780</strain>
    </source>
</reference>
<dbReference type="PANTHER" id="PTHR13651:SF0">
    <property type="entry name" value="PROTEIN ABITRAM"/>
    <property type="match status" value="1"/>
</dbReference>
<feature type="region of interest" description="Disordered" evidence="1">
    <location>
        <begin position="1"/>
        <end position="21"/>
    </location>
</feature>
<proteinExistence type="predicted"/>
<dbReference type="InterPro" id="IPR039169">
    <property type="entry name" value="Abitram"/>
</dbReference>
<dbReference type="PANTHER" id="PTHR13651">
    <property type="entry name" value="PROTEIN ABITRAM"/>
    <property type="match status" value="1"/>
</dbReference>
<dbReference type="Gene3D" id="2.40.50.100">
    <property type="match status" value="1"/>
</dbReference>
<feature type="compositionally biased region" description="Polar residues" evidence="1">
    <location>
        <begin position="131"/>
        <end position="146"/>
    </location>
</feature>
<feature type="compositionally biased region" description="Polar residues" evidence="1">
    <location>
        <begin position="1"/>
        <end position="11"/>
    </location>
</feature>
<accession>A0A8J4EVJ1</accession>
<dbReference type="EMBL" id="BNCO01000005">
    <property type="protein sequence ID" value="GIL48470.1"/>
    <property type="molecule type" value="Genomic_DNA"/>
</dbReference>
<dbReference type="InterPro" id="IPR011053">
    <property type="entry name" value="Single_hybrid_motif"/>
</dbReference>
<feature type="compositionally biased region" description="Basic and acidic residues" evidence="1">
    <location>
        <begin position="154"/>
        <end position="164"/>
    </location>
</feature>
<sequence length="329" mass="35009">MKMSKAQNLSPNDWLEHPELLPPRPLGLTEVKYTRRFAVDIRGVQYHDQYVFLAPNGLAVIGLAPSHPLVTAHRRAIGYQPTELRYIPPNLNHLKPEDLVAATMDDEGQEDVEAGETAQPGNGQGGALKSTLGSSCCGSESAQSGTVFKGHSSPRADQEGRWDEIGGGAGGGGDRGGVPGVGAAARGGAAGSGRPDFPPVPSCEPFPPAQCARINFEVGAARNQIGTKASGKKRGRWGPQQLLGGHLLAQVEKRGGGASFPIWCALKGQLCEINERLLKTPTLLYDRPCREGYVAILSPTPDAIKHFLGKLLSEAEYLRLRGLTAEDLI</sequence>
<feature type="region of interest" description="Disordered" evidence="1">
    <location>
        <begin position="106"/>
        <end position="177"/>
    </location>
</feature>
<keyword evidence="3" id="KW-1185">Reference proteome</keyword>